<dbReference type="Pfam" id="PF16357">
    <property type="entry name" value="PepSY_TM_like_2"/>
    <property type="match status" value="1"/>
</dbReference>
<protein>
    <submittedName>
        <fullName evidence="2">Peptidase</fullName>
    </submittedName>
</protein>
<feature type="transmembrane region" description="Helical" evidence="1">
    <location>
        <begin position="19"/>
        <end position="37"/>
    </location>
</feature>
<accession>A0A7G1I0H9</accession>
<dbReference type="AlphaFoldDB" id="A0A7G1I0H9"/>
<evidence type="ECO:0000313" key="2">
    <source>
        <dbReference type="EMBL" id="BCI64743.1"/>
    </source>
</evidence>
<keyword evidence="1" id="KW-0472">Membrane</keyword>
<keyword evidence="3" id="KW-1185">Reference proteome</keyword>
<proteinExistence type="predicted"/>
<name>A0A7G1I0H9_9BACT</name>
<dbReference type="InterPro" id="IPR032307">
    <property type="entry name" value="PepSY_TM-like_2"/>
</dbReference>
<keyword evidence="1" id="KW-0812">Transmembrane</keyword>
<organism evidence="2 3">
    <name type="scientific">Coprobacter secundus subsp. similis</name>
    <dbReference type="NCBI Taxonomy" id="2751153"/>
    <lineage>
        <taxon>Bacteria</taxon>
        <taxon>Pseudomonadati</taxon>
        <taxon>Bacteroidota</taxon>
        <taxon>Bacteroidia</taxon>
        <taxon>Bacteroidales</taxon>
        <taxon>Barnesiellaceae</taxon>
        <taxon>Coprobacter</taxon>
    </lineage>
</organism>
<sequence length="189" mass="21555">MGNWANTVRRWSRNIHRDISFLFSGVLVVYAISGIALNHKDSFNSNFDIKKSVYIVGQALPEQQDIKKKDVLLLLEEIGEENQYTKHYFPEKGSLKVFLKGGSNLVVDIASGHAVYEKVTRRPFFSAISRLHYNPGKWWTTFSDIFAISLLVIVLTGFLMIKGRRGLWGIGGIELLIGIAIPLFFLFFW</sequence>
<feature type="transmembrane region" description="Helical" evidence="1">
    <location>
        <begin position="138"/>
        <end position="160"/>
    </location>
</feature>
<reference evidence="3" key="1">
    <citation type="submission" date="2020-07" db="EMBL/GenBank/DDBJ databases">
        <title>Complete genome sequencing of Coprobacter sp. strain 2CBH44.</title>
        <authorList>
            <person name="Sakamoto M."/>
            <person name="Murakami T."/>
            <person name="Mori H."/>
        </authorList>
    </citation>
    <scope>NUCLEOTIDE SEQUENCE [LARGE SCALE GENOMIC DNA]</scope>
    <source>
        <strain evidence="3">2CBH44</strain>
    </source>
</reference>
<dbReference type="KEGG" id="copr:Cop2CBH44_30960"/>
<dbReference type="PANTHER" id="PTHR40115:SF1">
    <property type="entry name" value="INNER MEMBRANE PROTEIN WITH PEPSY TM HELIX"/>
    <property type="match status" value="1"/>
</dbReference>
<feature type="transmembrane region" description="Helical" evidence="1">
    <location>
        <begin position="167"/>
        <end position="188"/>
    </location>
</feature>
<keyword evidence="1" id="KW-1133">Transmembrane helix</keyword>
<evidence type="ECO:0000256" key="1">
    <source>
        <dbReference type="SAM" id="Phobius"/>
    </source>
</evidence>
<gene>
    <name evidence="2" type="ORF">Cop2CBH44_30960</name>
</gene>
<evidence type="ECO:0000313" key="3">
    <source>
        <dbReference type="Proteomes" id="UP000594042"/>
    </source>
</evidence>
<dbReference type="EMBL" id="AP023322">
    <property type="protein sequence ID" value="BCI64743.1"/>
    <property type="molecule type" value="Genomic_DNA"/>
</dbReference>
<dbReference type="Proteomes" id="UP000594042">
    <property type="component" value="Chromosome"/>
</dbReference>
<dbReference type="RefSeq" id="WP_044227341.1">
    <property type="nucleotide sequence ID" value="NZ_AP023322.1"/>
</dbReference>
<dbReference type="PANTHER" id="PTHR40115">
    <property type="entry name" value="INNER MEMBRANE PROTEIN WITH PEPSY TM HELIX"/>
    <property type="match status" value="1"/>
</dbReference>